<evidence type="ECO:0000256" key="1">
    <source>
        <dbReference type="ARBA" id="ARBA00022829"/>
    </source>
</evidence>
<dbReference type="GO" id="GO:0003677">
    <property type="term" value="F:DNA binding"/>
    <property type="evidence" value="ECO:0007669"/>
    <property type="project" value="UniProtKB-UniRule"/>
</dbReference>
<keyword evidence="2" id="KW-0229">DNA integration</keyword>
<dbReference type="InterPro" id="IPR013762">
    <property type="entry name" value="Integrase-like_cat_sf"/>
</dbReference>
<evidence type="ECO:0000259" key="6">
    <source>
        <dbReference type="PROSITE" id="PS51898"/>
    </source>
</evidence>
<organism evidence="8 9">
    <name type="scientific">Treponema parvum</name>
    <dbReference type="NCBI Taxonomy" id="138851"/>
    <lineage>
        <taxon>Bacteria</taxon>
        <taxon>Pseudomonadati</taxon>
        <taxon>Spirochaetota</taxon>
        <taxon>Spirochaetia</taxon>
        <taxon>Spirochaetales</taxon>
        <taxon>Treponemataceae</taxon>
        <taxon>Treponema</taxon>
    </lineage>
</organism>
<name>A0A975F0Y6_9SPIR</name>
<dbReference type="GO" id="GO:0015074">
    <property type="term" value="P:DNA integration"/>
    <property type="evidence" value="ECO:0007669"/>
    <property type="project" value="UniProtKB-KW"/>
</dbReference>
<dbReference type="PROSITE" id="PS51900">
    <property type="entry name" value="CB"/>
    <property type="match status" value="1"/>
</dbReference>
<feature type="domain" description="Core-binding (CB)" evidence="7">
    <location>
        <begin position="6"/>
        <end position="91"/>
    </location>
</feature>
<feature type="domain" description="Tyr recombinase" evidence="6">
    <location>
        <begin position="112"/>
        <end position="293"/>
    </location>
</feature>
<dbReference type="Pfam" id="PF02899">
    <property type="entry name" value="Phage_int_SAM_1"/>
    <property type="match status" value="1"/>
</dbReference>
<dbReference type="EMBL" id="CP054257">
    <property type="protein sequence ID" value="QTQ12069.1"/>
    <property type="molecule type" value="Genomic_DNA"/>
</dbReference>
<dbReference type="PROSITE" id="PS51898">
    <property type="entry name" value="TYR_RECOMBINASE"/>
    <property type="match status" value="1"/>
</dbReference>
<dbReference type="AlphaFoldDB" id="A0A975F0Y6"/>
<dbReference type="PANTHER" id="PTHR30349">
    <property type="entry name" value="PHAGE INTEGRASE-RELATED"/>
    <property type="match status" value="1"/>
</dbReference>
<evidence type="ECO:0000313" key="9">
    <source>
        <dbReference type="Proteomes" id="UP000671995"/>
    </source>
</evidence>
<keyword evidence="4" id="KW-0233">DNA recombination</keyword>
<keyword evidence="1" id="KW-0159">Chromosome partition</keyword>
<dbReference type="InterPro" id="IPR044068">
    <property type="entry name" value="CB"/>
</dbReference>
<sequence length="301" mass="34228">MSEERLTADVMLSRFYTDLIMVFRRSELTAQTYKTAVSEFFKWCGDERLKLKEVGANDLLYYLAFRKTAGCSELTLAKDISALRSFGSYLVRTGFWTENNALLLDRPKASRRLPDVLSGKQVELILSAIDVKKPLGVRDRALFELIYSCGLRISEAATLLVRDVHMSERILMVHGKGDKERLVPFGDAAAECLELYMKTVRPSLAGRKNTAEVFLNYRGDPISRKGIWKKFKELEILSGVHAKVHTLRHSFATHLLSGGADLRSVQELLGHSDLSTTQIYTHVNDRQLENCHREYFPGHKK</sequence>
<evidence type="ECO:0000256" key="4">
    <source>
        <dbReference type="ARBA" id="ARBA00023172"/>
    </source>
</evidence>
<dbReference type="Proteomes" id="UP000671995">
    <property type="component" value="Chromosome"/>
</dbReference>
<proteinExistence type="predicted"/>
<reference evidence="8" key="2">
    <citation type="journal article" date="2021" name="Microbiol. Resour. Announc.">
        <title>Complete Genome Sequences of Three Human Oral Treponema parvum Isolates.</title>
        <authorList>
            <person name="Zeng H."/>
            <person name="Watt R.M."/>
        </authorList>
    </citation>
    <scope>NUCLEOTIDE SEQUENCE</scope>
    <source>
        <strain evidence="8">ATCC 700773</strain>
    </source>
</reference>
<dbReference type="InterPro" id="IPR011010">
    <property type="entry name" value="DNA_brk_join_enz"/>
</dbReference>
<dbReference type="Gene3D" id="1.10.150.130">
    <property type="match status" value="1"/>
</dbReference>
<dbReference type="Gene3D" id="1.10.443.10">
    <property type="entry name" value="Intergrase catalytic core"/>
    <property type="match status" value="1"/>
</dbReference>
<dbReference type="NCBIfam" id="NF001399">
    <property type="entry name" value="PRK00283.1"/>
    <property type="match status" value="1"/>
</dbReference>
<evidence type="ECO:0000313" key="8">
    <source>
        <dbReference type="EMBL" id="QTQ12069.1"/>
    </source>
</evidence>
<dbReference type="RefSeq" id="WP_210116783.1">
    <property type="nucleotide sequence ID" value="NZ_CP054257.1"/>
</dbReference>
<keyword evidence="3 5" id="KW-0238">DNA-binding</keyword>
<dbReference type="GO" id="GO:0007059">
    <property type="term" value="P:chromosome segregation"/>
    <property type="evidence" value="ECO:0007669"/>
    <property type="project" value="UniProtKB-KW"/>
</dbReference>
<dbReference type="Pfam" id="PF00589">
    <property type="entry name" value="Phage_integrase"/>
    <property type="match status" value="1"/>
</dbReference>
<dbReference type="PANTHER" id="PTHR30349:SF81">
    <property type="entry name" value="TYROSINE RECOMBINASE XERC"/>
    <property type="match status" value="1"/>
</dbReference>
<reference evidence="8" key="1">
    <citation type="submission" date="2020-05" db="EMBL/GenBank/DDBJ databases">
        <authorList>
            <person name="Zeng H."/>
            <person name="Chan Y.K."/>
            <person name="Watt R.M."/>
        </authorList>
    </citation>
    <scope>NUCLEOTIDE SEQUENCE</scope>
    <source>
        <strain evidence="8">ATCC 700773</strain>
    </source>
</reference>
<dbReference type="InterPro" id="IPR010998">
    <property type="entry name" value="Integrase_recombinase_N"/>
</dbReference>
<protein>
    <submittedName>
        <fullName evidence="8">Tyrosine recombinase</fullName>
    </submittedName>
</protein>
<gene>
    <name evidence="8" type="ORF">HRI96_07600</name>
</gene>
<dbReference type="InterPro" id="IPR002104">
    <property type="entry name" value="Integrase_catalytic"/>
</dbReference>
<evidence type="ECO:0000256" key="2">
    <source>
        <dbReference type="ARBA" id="ARBA00022908"/>
    </source>
</evidence>
<accession>A0A975F0Y6</accession>
<dbReference type="SUPFAM" id="SSF56349">
    <property type="entry name" value="DNA breaking-rejoining enzymes"/>
    <property type="match status" value="1"/>
</dbReference>
<dbReference type="GO" id="GO:0006310">
    <property type="term" value="P:DNA recombination"/>
    <property type="evidence" value="ECO:0007669"/>
    <property type="project" value="UniProtKB-KW"/>
</dbReference>
<dbReference type="CDD" id="cd00798">
    <property type="entry name" value="INT_XerDC_C"/>
    <property type="match status" value="1"/>
</dbReference>
<evidence type="ECO:0000256" key="3">
    <source>
        <dbReference type="ARBA" id="ARBA00023125"/>
    </source>
</evidence>
<evidence type="ECO:0000259" key="7">
    <source>
        <dbReference type="PROSITE" id="PS51900"/>
    </source>
</evidence>
<evidence type="ECO:0000256" key="5">
    <source>
        <dbReference type="PROSITE-ProRule" id="PRU01248"/>
    </source>
</evidence>
<dbReference type="InterPro" id="IPR050090">
    <property type="entry name" value="Tyrosine_recombinase_XerCD"/>
</dbReference>
<dbReference type="InterPro" id="IPR004107">
    <property type="entry name" value="Integrase_SAM-like_N"/>
</dbReference>